<dbReference type="OrthoDB" id="192542at2157"/>
<protein>
    <submittedName>
        <fullName evidence="3">Cupin domain protein</fullName>
    </submittedName>
</protein>
<dbReference type="AlphaFoldDB" id="A0A151AHJ7"/>
<evidence type="ECO:0000313" key="4">
    <source>
        <dbReference type="Proteomes" id="UP000075321"/>
    </source>
</evidence>
<evidence type="ECO:0000259" key="2">
    <source>
        <dbReference type="Pfam" id="PF07883"/>
    </source>
</evidence>
<proteinExistence type="predicted"/>
<reference evidence="3 4" key="1">
    <citation type="submission" date="2016-02" db="EMBL/GenBank/DDBJ databases">
        <title>Genome sequence of Halalkalicoccus paucihalophilus DSM 24557.</title>
        <authorList>
            <person name="Poehlein A."/>
            <person name="Daniel R."/>
        </authorList>
    </citation>
    <scope>NUCLEOTIDE SEQUENCE [LARGE SCALE GENOMIC DNA]</scope>
    <source>
        <strain evidence="3 4">DSM 24557</strain>
    </source>
</reference>
<organism evidence="3 4">
    <name type="scientific">Halalkalicoccus paucihalophilus</name>
    <dbReference type="NCBI Taxonomy" id="1008153"/>
    <lineage>
        <taxon>Archaea</taxon>
        <taxon>Methanobacteriati</taxon>
        <taxon>Methanobacteriota</taxon>
        <taxon>Stenosarchaea group</taxon>
        <taxon>Halobacteria</taxon>
        <taxon>Halobacteriales</taxon>
        <taxon>Halococcaceae</taxon>
        <taxon>Halalkalicoccus</taxon>
    </lineage>
</organism>
<dbReference type="SUPFAM" id="SSF51182">
    <property type="entry name" value="RmlC-like cupins"/>
    <property type="match status" value="1"/>
</dbReference>
<name>A0A151AHJ7_9EURY</name>
<dbReference type="InterPro" id="IPR013096">
    <property type="entry name" value="Cupin_2"/>
</dbReference>
<dbReference type="EMBL" id="LTAZ01000003">
    <property type="protein sequence ID" value="KYH27083.1"/>
    <property type="molecule type" value="Genomic_DNA"/>
</dbReference>
<evidence type="ECO:0000313" key="3">
    <source>
        <dbReference type="EMBL" id="KYH27083.1"/>
    </source>
</evidence>
<keyword evidence="4" id="KW-1185">Reference proteome</keyword>
<dbReference type="PANTHER" id="PTHR35848">
    <property type="entry name" value="OXALATE-BINDING PROTEIN"/>
    <property type="match status" value="1"/>
</dbReference>
<dbReference type="InterPro" id="IPR051610">
    <property type="entry name" value="GPI/OXD"/>
</dbReference>
<dbReference type="GO" id="GO:0046872">
    <property type="term" value="F:metal ion binding"/>
    <property type="evidence" value="ECO:0007669"/>
    <property type="project" value="UniProtKB-KW"/>
</dbReference>
<gene>
    <name evidence="3" type="ORF">HAPAU_09730</name>
</gene>
<dbReference type="InterPro" id="IPR011051">
    <property type="entry name" value="RmlC_Cupin_sf"/>
</dbReference>
<feature type="domain" description="Cupin type-2" evidence="2">
    <location>
        <begin position="38"/>
        <end position="104"/>
    </location>
</feature>
<keyword evidence="1" id="KW-0479">Metal-binding</keyword>
<dbReference type="Gene3D" id="2.60.120.10">
    <property type="entry name" value="Jelly Rolls"/>
    <property type="match status" value="1"/>
</dbReference>
<dbReference type="InterPro" id="IPR014710">
    <property type="entry name" value="RmlC-like_jellyroll"/>
</dbReference>
<accession>A0A151AHJ7</accession>
<sequence>MGYQVLDPEAIDPTPDRPCVHRAVGDAAGLSELAINVYEADPGEQLPLAYHYHDEQEEAFYVLEGELAVETPEREYSVDAGELFVADPESPHRAHNPDDAAAAVRVLAIGAPPVEDDAHPYEPER</sequence>
<comment type="caution">
    <text evidence="3">The sequence shown here is derived from an EMBL/GenBank/DDBJ whole genome shotgun (WGS) entry which is preliminary data.</text>
</comment>
<dbReference type="PATRIC" id="fig|1008153.3.peg.981"/>
<dbReference type="PANTHER" id="PTHR35848:SF9">
    <property type="entry name" value="SLL1358 PROTEIN"/>
    <property type="match status" value="1"/>
</dbReference>
<dbReference type="Pfam" id="PF07883">
    <property type="entry name" value="Cupin_2"/>
    <property type="match status" value="1"/>
</dbReference>
<evidence type="ECO:0000256" key="1">
    <source>
        <dbReference type="ARBA" id="ARBA00022723"/>
    </source>
</evidence>
<dbReference type="Proteomes" id="UP000075321">
    <property type="component" value="Unassembled WGS sequence"/>
</dbReference>
<dbReference type="RefSeq" id="WP_066380168.1">
    <property type="nucleotide sequence ID" value="NZ_LTAZ01000003.1"/>
</dbReference>